<feature type="signal peptide" evidence="10">
    <location>
        <begin position="1"/>
        <end position="21"/>
    </location>
</feature>
<dbReference type="GO" id="GO:0070527">
    <property type="term" value="P:platelet aggregation"/>
    <property type="evidence" value="ECO:0007669"/>
    <property type="project" value="TreeGrafter"/>
</dbReference>
<dbReference type="Gene3D" id="1.20.5.50">
    <property type="match status" value="1"/>
</dbReference>
<evidence type="ECO:0000256" key="2">
    <source>
        <dbReference type="ARBA" id="ARBA00022525"/>
    </source>
</evidence>
<dbReference type="GO" id="GO:0005577">
    <property type="term" value="C:fibrinogen complex"/>
    <property type="evidence" value="ECO:0007669"/>
    <property type="project" value="InterPro"/>
</dbReference>
<feature type="compositionally biased region" description="Low complexity" evidence="9">
    <location>
        <begin position="393"/>
        <end position="413"/>
    </location>
</feature>
<feature type="compositionally biased region" description="Low complexity" evidence="9">
    <location>
        <begin position="707"/>
        <end position="720"/>
    </location>
</feature>
<feature type="compositionally biased region" description="Low complexity" evidence="9">
    <location>
        <begin position="435"/>
        <end position="455"/>
    </location>
</feature>
<feature type="chain" id="PRO_5021256947" evidence="10">
    <location>
        <begin position="22"/>
        <end position="768"/>
    </location>
</feature>
<feature type="compositionally biased region" description="Basic and acidic residues" evidence="9">
    <location>
        <begin position="753"/>
        <end position="768"/>
    </location>
</feature>
<accession>A0A4W3I6Y1</accession>
<evidence type="ECO:0000313" key="12">
    <source>
        <dbReference type="Ensembl" id="ENSCMIP00000025779.1"/>
    </source>
</evidence>
<feature type="region of interest" description="Disordered" evidence="9">
    <location>
        <begin position="264"/>
        <end position="583"/>
    </location>
</feature>
<dbReference type="GO" id="GO:0034116">
    <property type="term" value="P:positive regulation of heterotypic cell-cell adhesion"/>
    <property type="evidence" value="ECO:0007669"/>
    <property type="project" value="TreeGrafter"/>
</dbReference>
<dbReference type="GO" id="GO:0030674">
    <property type="term" value="F:protein-macromolecule adaptor activity"/>
    <property type="evidence" value="ECO:0007669"/>
    <property type="project" value="TreeGrafter"/>
</dbReference>
<reference evidence="13" key="3">
    <citation type="journal article" date="2014" name="Nature">
        <title>Elephant shark genome provides unique insights into gnathostome evolution.</title>
        <authorList>
            <consortium name="International Elephant Shark Genome Sequencing Consortium"/>
            <person name="Venkatesh B."/>
            <person name="Lee A.P."/>
            <person name="Ravi V."/>
            <person name="Maurya A.K."/>
            <person name="Lian M.M."/>
            <person name="Swann J.B."/>
            <person name="Ohta Y."/>
            <person name="Flajnik M.F."/>
            <person name="Sutoh Y."/>
            <person name="Kasahara M."/>
            <person name="Hoon S."/>
            <person name="Gangu V."/>
            <person name="Roy S.W."/>
            <person name="Irimia M."/>
            <person name="Korzh V."/>
            <person name="Kondrychyn I."/>
            <person name="Lim Z.W."/>
            <person name="Tay B.H."/>
            <person name="Tohari S."/>
            <person name="Kong K.W."/>
            <person name="Ho S."/>
            <person name="Lorente-Galdos B."/>
            <person name="Quilez J."/>
            <person name="Marques-Bonet T."/>
            <person name="Raney B.J."/>
            <person name="Ingham P.W."/>
            <person name="Tay A."/>
            <person name="Hillier L.W."/>
            <person name="Minx P."/>
            <person name="Boehm T."/>
            <person name="Wilson R.K."/>
            <person name="Brenner S."/>
            <person name="Warren W.C."/>
        </authorList>
    </citation>
    <scope>NUCLEOTIDE SEQUENCE [LARGE SCALE GENOMIC DNA]</scope>
</reference>
<comment type="subunit">
    <text evidence="8">Heterohexamer; disulfide linked. Contains 2 sets of 3 non-identical chains (alpha, beta and gamma). The 2 heterotrimers are in head to head conformation with the N-termini in a small central domain.</text>
</comment>
<feature type="compositionally biased region" description="Polar residues" evidence="9">
    <location>
        <begin position="721"/>
        <end position="742"/>
    </location>
</feature>
<keyword evidence="5" id="KW-0175">Coiled coil</keyword>
<proteinExistence type="predicted"/>
<feature type="compositionally biased region" description="Low complexity" evidence="9">
    <location>
        <begin position="308"/>
        <end position="319"/>
    </location>
</feature>
<keyword evidence="13" id="KW-1185">Reference proteome</keyword>
<keyword evidence="7" id="KW-1015">Disulfide bond</keyword>
<keyword evidence="3" id="KW-0356">Hemostasis</keyword>
<name>A0A4W3I6Y1_CALMI</name>
<organism evidence="12 13">
    <name type="scientific">Callorhinchus milii</name>
    <name type="common">Ghost shark</name>
    <dbReference type="NCBI Taxonomy" id="7868"/>
    <lineage>
        <taxon>Eukaryota</taxon>
        <taxon>Metazoa</taxon>
        <taxon>Chordata</taxon>
        <taxon>Craniata</taxon>
        <taxon>Vertebrata</taxon>
        <taxon>Chondrichthyes</taxon>
        <taxon>Holocephali</taxon>
        <taxon>Chimaeriformes</taxon>
        <taxon>Callorhinchidae</taxon>
        <taxon>Callorhinchus</taxon>
    </lineage>
</organism>
<reference evidence="13" key="2">
    <citation type="journal article" date="2007" name="PLoS Biol.">
        <title>Survey sequencing and comparative analysis of the elephant shark (Callorhinchus milii) genome.</title>
        <authorList>
            <person name="Venkatesh B."/>
            <person name="Kirkness E.F."/>
            <person name="Loh Y.H."/>
            <person name="Halpern A.L."/>
            <person name="Lee A.P."/>
            <person name="Johnson J."/>
            <person name="Dandona N."/>
            <person name="Viswanathan L.D."/>
            <person name="Tay A."/>
            <person name="Venter J.C."/>
            <person name="Strausberg R.L."/>
            <person name="Brenner S."/>
        </authorList>
    </citation>
    <scope>NUCLEOTIDE SEQUENCE [LARGE SCALE GENOMIC DNA]</scope>
</reference>
<evidence type="ECO:0000256" key="7">
    <source>
        <dbReference type="ARBA" id="ARBA00023157"/>
    </source>
</evidence>
<keyword evidence="6" id="KW-0094">Blood coagulation</keyword>
<dbReference type="GO" id="GO:0051258">
    <property type="term" value="P:protein polymerization"/>
    <property type="evidence" value="ECO:0007669"/>
    <property type="project" value="InterPro"/>
</dbReference>
<keyword evidence="4 10" id="KW-0732">Signal</keyword>
<dbReference type="GO" id="GO:0072377">
    <property type="term" value="P:blood coagulation, common pathway"/>
    <property type="evidence" value="ECO:0007669"/>
    <property type="project" value="TreeGrafter"/>
</dbReference>
<keyword evidence="2" id="KW-0964">Secreted</keyword>
<dbReference type="SMART" id="SM01212">
    <property type="entry name" value="Fib_alpha"/>
    <property type="match status" value="1"/>
</dbReference>
<dbReference type="InterPro" id="IPR012290">
    <property type="entry name" value="Fibrinogen_a/b/g_coil_dom"/>
</dbReference>
<feature type="compositionally biased region" description="Basic and acidic residues" evidence="9">
    <location>
        <begin position="521"/>
        <end position="534"/>
    </location>
</feature>
<reference evidence="12" key="4">
    <citation type="submission" date="2025-08" db="UniProtKB">
        <authorList>
            <consortium name="Ensembl"/>
        </authorList>
    </citation>
    <scope>IDENTIFICATION</scope>
</reference>
<feature type="region of interest" description="Disordered" evidence="9">
    <location>
        <begin position="25"/>
        <end position="48"/>
    </location>
</feature>
<feature type="compositionally biased region" description="Basic and acidic residues" evidence="9">
    <location>
        <begin position="29"/>
        <end position="38"/>
    </location>
</feature>
<evidence type="ECO:0000256" key="6">
    <source>
        <dbReference type="ARBA" id="ARBA00023084"/>
    </source>
</evidence>
<evidence type="ECO:0000256" key="3">
    <source>
        <dbReference type="ARBA" id="ARBA00022696"/>
    </source>
</evidence>
<dbReference type="GO" id="GO:0005201">
    <property type="term" value="F:extracellular matrix structural constituent"/>
    <property type="evidence" value="ECO:0007669"/>
    <property type="project" value="TreeGrafter"/>
</dbReference>
<feature type="domain" description="Fibrinogen alpha/beta/gamma chain coiled coil" evidence="11">
    <location>
        <begin position="45"/>
        <end position="189"/>
    </location>
</feature>
<feature type="region of interest" description="Disordered" evidence="9">
    <location>
        <begin position="696"/>
        <end position="768"/>
    </location>
</feature>
<dbReference type="PANTHER" id="PTHR47221">
    <property type="entry name" value="FIBRINOGEN ALPHA CHAIN"/>
    <property type="match status" value="1"/>
</dbReference>
<sequence>MRAAKVLGLFVCFTLIHSSESEVMLRGPRSSETRDRSRSTLGCSDESDWPTCDDQAWGPKCPSGCRIQGLMDHEDRKTADRVRKIRQMLDDYSKIYGSTHVSVTDAARRIRETLNEVGDSGTTYYQLVDSLKTRLLSLQERINRQTTKIQSLKRGIFEQFKEITRLEVDIDIKIRSCKGSCAKSFAYSISGESDAQLDKKLGSLHSMSVDRIEYSKPTHVFKMRSLKESDPDSLHKSGMTDSRYPEFWAERDFQIFSLEETPKGGSEASIHSATSTPIRGGASTSGTDYLHTRDRVSTSDTGYFPTKGGASTSGTSYSTTGGGASTSGTDYLHTRDRVSTSDTGYFPTKDRGSTFSTSFSTTGGGASTSGTDYLHTRDRVSTSDTGYLPTRDGTSTSGTSYSTTRGGASTSGTDYLHTRDRVSTSDTGHLPTRDGTSTSGTSYSTTRGGASTSGTDYLHTRDRVSTSDTGYFPKRGGASTSGTSYSTKTDGSFHHQAGSTTSLGGGLVGSSRGVAGTPEPFSDHSYFHTVDRKQTSGIVIGDGGREESRVAHGLGEGTGGRGDIDDTQFHTTHGSRTYTKTTVTKNGKTTERVTMTSGSDGFPEISEFPEFMGSHFDRLRLQSGTEPGTTGMGSRRLTTVTGTKTGKGGSTRDFSALTSSGTKTGKHSIVTESHAVRGTDDFDPFARFEEFRDFHTFDPRQPLPDAGGSVSDGDSSVVGSRTTHSVSWSTQGGDSPDQQSIQRRLKSAMQRMSMDERGEDIPDRKGHI</sequence>
<dbReference type="Ensembl" id="ENSCMIT00000026203.1">
    <property type="protein sequence ID" value="ENSCMIP00000025779.1"/>
    <property type="gene ID" value="ENSCMIG00000011323.1"/>
</dbReference>
<dbReference type="GO" id="GO:0042730">
    <property type="term" value="P:fibrinolysis"/>
    <property type="evidence" value="ECO:0007669"/>
    <property type="project" value="TreeGrafter"/>
</dbReference>
<evidence type="ECO:0000256" key="10">
    <source>
        <dbReference type="SAM" id="SignalP"/>
    </source>
</evidence>
<reference evidence="12" key="5">
    <citation type="submission" date="2025-09" db="UniProtKB">
        <authorList>
            <consortium name="Ensembl"/>
        </authorList>
    </citation>
    <scope>IDENTIFICATION</scope>
</reference>
<evidence type="ECO:0000256" key="5">
    <source>
        <dbReference type="ARBA" id="ARBA00023054"/>
    </source>
</evidence>
<dbReference type="AlphaFoldDB" id="A0A4W3I6Y1"/>
<gene>
    <name evidence="12" type="primary">LOC103189384</name>
</gene>
<dbReference type="SUPFAM" id="SSF58010">
    <property type="entry name" value="Fibrinogen coiled-coil and central regions"/>
    <property type="match status" value="1"/>
</dbReference>
<feature type="compositionally biased region" description="Low complexity" evidence="9">
    <location>
        <begin position="476"/>
        <end position="490"/>
    </location>
</feature>
<evidence type="ECO:0000256" key="4">
    <source>
        <dbReference type="ARBA" id="ARBA00022729"/>
    </source>
</evidence>
<evidence type="ECO:0000259" key="11">
    <source>
        <dbReference type="SMART" id="SM01212"/>
    </source>
</evidence>
<dbReference type="InterPro" id="IPR037579">
    <property type="entry name" value="FIB_ANG-like"/>
</dbReference>
<dbReference type="Pfam" id="PF08702">
    <property type="entry name" value="Fib_alpha"/>
    <property type="match status" value="1"/>
</dbReference>
<dbReference type="PANTHER" id="PTHR47221:SF6">
    <property type="entry name" value="FIBRINOGEN ALPHA CHAIN"/>
    <property type="match status" value="1"/>
</dbReference>
<feature type="region of interest" description="Disordered" evidence="9">
    <location>
        <begin position="625"/>
        <end position="667"/>
    </location>
</feature>
<feature type="compositionally biased region" description="Polar residues" evidence="9">
    <location>
        <begin position="652"/>
        <end position="663"/>
    </location>
</feature>
<comment type="subcellular location">
    <subcellularLocation>
        <location evidence="1">Secreted</location>
    </subcellularLocation>
</comment>
<reference evidence="13" key="1">
    <citation type="journal article" date="2006" name="Science">
        <title>Ancient noncoding elements conserved in the human genome.</title>
        <authorList>
            <person name="Venkatesh B."/>
            <person name="Kirkness E.F."/>
            <person name="Loh Y.H."/>
            <person name="Halpern A.L."/>
            <person name="Lee A.P."/>
            <person name="Johnson J."/>
            <person name="Dandona N."/>
            <person name="Viswanathan L.D."/>
            <person name="Tay A."/>
            <person name="Venter J.C."/>
            <person name="Strausberg R.L."/>
            <person name="Brenner S."/>
        </authorList>
    </citation>
    <scope>NUCLEOTIDE SEQUENCE [LARGE SCALE GENOMIC DNA]</scope>
</reference>
<protein>
    <submittedName>
        <fullName evidence="12">Fibrinogen alpha-1 chain-like</fullName>
    </submittedName>
</protein>
<evidence type="ECO:0000256" key="8">
    <source>
        <dbReference type="ARBA" id="ARBA00025974"/>
    </source>
</evidence>
<evidence type="ECO:0000313" key="13">
    <source>
        <dbReference type="Proteomes" id="UP000314986"/>
    </source>
</evidence>
<evidence type="ECO:0000256" key="1">
    <source>
        <dbReference type="ARBA" id="ARBA00004613"/>
    </source>
</evidence>
<dbReference type="GeneTree" id="ENSGT00940000157467"/>
<dbReference type="GO" id="GO:0005102">
    <property type="term" value="F:signaling receptor binding"/>
    <property type="evidence" value="ECO:0007669"/>
    <property type="project" value="InterPro"/>
</dbReference>
<feature type="compositionally biased region" description="Polar residues" evidence="9">
    <location>
        <begin position="269"/>
        <end position="287"/>
    </location>
</feature>
<evidence type="ECO:0000256" key="9">
    <source>
        <dbReference type="SAM" id="MobiDB-lite"/>
    </source>
</evidence>
<dbReference type="Proteomes" id="UP000314986">
    <property type="component" value="Unassembled WGS sequence"/>
</dbReference>